<evidence type="ECO:0000313" key="1">
    <source>
        <dbReference type="EMBL" id="KAJ2976900.1"/>
    </source>
</evidence>
<protein>
    <submittedName>
        <fullName evidence="1">Uncharacterized protein</fullName>
    </submittedName>
</protein>
<sequence>MAAFHLFPKLPAEVRAMIWANSIEPRTVDVRSFQGSRGPRRGAWSWGPPDPYTPVAVPGIMHACRESRRQGLYEKVAYTHPAPPGQRYAWINFDMDMIDLGVAFLENVKHIAPRIRRLKFERSNVSEYWYYEEADNLTWFDNVELYHVVVPDALNGWYAAWEECYWACKKENLIYIDKQTGQMLNAVELREVEDAEIAKAEREWEIEEDRRRQVNN</sequence>
<name>A0ACC1ND56_9HYPO</name>
<keyword evidence="2" id="KW-1185">Reference proteome</keyword>
<gene>
    <name evidence="1" type="ORF">NQ176_g4676</name>
</gene>
<dbReference type="Proteomes" id="UP001143910">
    <property type="component" value="Unassembled WGS sequence"/>
</dbReference>
<evidence type="ECO:0000313" key="2">
    <source>
        <dbReference type="Proteomes" id="UP001143910"/>
    </source>
</evidence>
<proteinExistence type="predicted"/>
<organism evidence="1 2">
    <name type="scientific">Zarea fungicola</name>
    <dbReference type="NCBI Taxonomy" id="93591"/>
    <lineage>
        <taxon>Eukaryota</taxon>
        <taxon>Fungi</taxon>
        <taxon>Dikarya</taxon>
        <taxon>Ascomycota</taxon>
        <taxon>Pezizomycotina</taxon>
        <taxon>Sordariomycetes</taxon>
        <taxon>Hypocreomycetidae</taxon>
        <taxon>Hypocreales</taxon>
        <taxon>Cordycipitaceae</taxon>
        <taxon>Zarea</taxon>
    </lineage>
</organism>
<reference evidence="1" key="1">
    <citation type="submission" date="2022-08" db="EMBL/GenBank/DDBJ databases">
        <title>Genome Sequence of Lecanicillium fungicola.</title>
        <authorList>
            <person name="Buettner E."/>
        </authorList>
    </citation>
    <scope>NUCLEOTIDE SEQUENCE</scope>
    <source>
        <strain evidence="1">Babe33</strain>
    </source>
</reference>
<comment type="caution">
    <text evidence="1">The sequence shown here is derived from an EMBL/GenBank/DDBJ whole genome shotgun (WGS) entry which is preliminary data.</text>
</comment>
<accession>A0ACC1ND56</accession>
<dbReference type="EMBL" id="JANJQO010000527">
    <property type="protein sequence ID" value="KAJ2976900.1"/>
    <property type="molecule type" value="Genomic_DNA"/>
</dbReference>